<dbReference type="OrthoDB" id="529575at2"/>
<proteinExistence type="predicted"/>
<gene>
    <name evidence="2" type="ORF">BGC33_05475</name>
</gene>
<name>A0A1J5U8A2_9GAMM</name>
<dbReference type="Proteomes" id="UP000182798">
    <property type="component" value="Unassembled WGS sequence"/>
</dbReference>
<feature type="domain" description="HNH nuclease" evidence="1">
    <location>
        <begin position="120"/>
        <end position="167"/>
    </location>
</feature>
<protein>
    <recommendedName>
        <fullName evidence="1">HNH nuclease domain-containing protein</fullName>
    </recommendedName>
</protein>
<sequence length="222" mass="25590">MTYSEAIEKVMMDNGGFASLQFIYKNIEKYRDKTGLTPDNTIQEKVQRDDRFTRIGFGVYALTDFIAKVEKDNLGSFSFEKNAEIKFEANKPTEKIVISKARIGQDKFKQALIKEVGKICPITQIDNSKLLIAGHIKPWSHSSNEEKLNPKNGILLSPLFDKLFDMRVGLITFTLDKRIRLSKKLEKNVDRLGVVDGQIINHLKIDGREDFLQYHEKFIFQK</sequence>
<dbReference type="InterPro" id="IPR003615">
    <property type="entry name" value="HNH_nuc"/>
</dbReference>
<dbReference type="AlphaFoldDB" id="A0A1J5U8A2"/>
<reference evidence="3" key="1">
    <citation type="submission" date="2016-09" db="EMBL/GenBank/DDBJ databases">
        <title>Genome Sequence of Bathymodiolus thermophilus sulfur-oxidizing gill endosymbiont.</title>
        <authorList>
            <person name="Ponnudurai R."/>
            <person name="Kleiner M."/>
            <person name="Sayavedra L."/>
            <person name="Thuermer A."/>
            <person name="Felbeck H."/>
            <person name="Schlueter R."/>
            <person name="Schweder T."/>
            <person name="Markert S."/>
        </authorList>
    </citation>
    <scope>NUCLEOTIDE SEQUENCE [LARGE SCALE GENOMIC DNA]</scope>
    <source>
        <strain evidence="3">BAT/CrabSpa'14</strain>
    </source>
</reference>
<evidence type="ECO:0000313" key="2">
    <source>
        <dbReference type="EMBL" id="OIR25078.1"/>
    </source>
</evidence>
<comment type="caution">
    <text evidence="2">The sequence shown here is derived from an EMBL/GenBank/DDBJ whole genome shotgun (WGS) entry which is preliminary data.</text>
</comment>
<organism evidence="2 3">
    <name type="scientific">Bathymodiolus thermophilus thioautotrophic gill symbiont</name>
    <dbReference type="NCBI Taxonomy" id="2360"/>
    <lineage>
        <taxon>Bacteria</taxon>
        <taxon>Pseudomonadati</taxon>
        <taxon>Pseudomonadota</taxon>
        <taxon>Gammaproteobacteria</taxon>
        <taxon>sulfur-oxidizing symbionts</taxon>
    </lineage>
</organism>
<dbReference type="EMBL" id="MIQH01000411">
    <property type="protein sequence ID" value="OIR25078.1"/>
    <property type="molecule type" value="Genomic_DNA"/>
</dbReference>
<evidence type="ECO:0000259" key="1">
    <source>
        <dbReference type="Pfam" id="PF13391"/>
    </source>
</evidence>
<accession>A0A1J5U8A2</accession>
<evidence type="ECO:0000313" key="3">
    <source>
        <dbReference type="Proteomes" id="UP000182798"/>
    </source>
</evidence>
<dbReference type="RefSeq" id="WP_071563868.1">
    <property type="nucleotide sequence ID" value="NZ_MIQH01000411.1"/>
</dbReference>
<dbReference type="Pfam" id="PF13391">
    <property type="entry name" value="HNH_2"/>
    <property type="match status" value="1"/>
</dbReference>